<reference evidence="2 3" key="1">
    <citation type="journal article" date="2016" name="Nat. Commun.">
        <title>Thousands of microbial genomes shed light on interconnected biogeochemical processes in an aquifer system.</title>
        <authorList>
            <person name="Anantharaman K."/>
            <person name="Brown C.T."/>
            <person name="Hug L.A."/>
            <person name="Sharon I."/>
            <person name="Castelle C.J."/>
            <person name="Probst A.J."/>
            <person name="Thomas B.C."/>
            <person name="Singh A."/>
            <person name="Wilkins M.J."/>
            <person name="Karaoz U."/>
            <person name="Brodie E.L."/>
            <person name="Williams K.H."/>
            <person name="Hubbard S.S."/>
            <person name="Banfield J.F."/>
        </authorList>
    </citation>
    <scope>NUCLEOTIDE SEQUENCE [LARGE SCALE GENOMIC DNA]</scope>
</reference>
<dbReference type="InterPro" id="IPR002831">
    <property type="entry name" value="Tscrpt_reg_TrmB_N"/>
</dbReference>
<dbReference type="Pfam" id="PF01978">
    <property type="entry name" value="TrmB"/>
    <property type="match status" value="1"/>
</dbReference>
<proteinExistence type="predicted"/>
<dbReference type="PANTHER" id="PTHR34293">
    <property type="entry name" value="HTH-TYPE TRANSCRIPTIONAL REGULATOR TRMBL2"/>
    <property type="match status" value="1"/>
</dbReference>
<dbReference type="Gene3D" id="1.10.10.10">
    <property type="entry name" value="Winged helix-like DNA-binding domain superfamily/Winged helix DNA-binding domain"/>
    <property type="match status" value="1"/>
</dbReference>
<feature type="domain" description="Transcription regulator TrmB N-terminal" evidence="1">
    <location>
        <begin position="9"/>
        <end position="71"/>
    </location>
</feature>
<accession>A0A1G2D7T8</accession>
<dbReference type="InterPro" id="IPR051797">
    <property type="entry name" value="TrmB-like"/>
</dbReference>
<dbReference type="InterPro" id="IPR036390">
    <property type="entry name" value="WH_DNA-bd_sf"/>
</dbReference>
<organism evidence="2 3">
    <name type="scientific">Candidatus Lloydbacteria bacterium RIFCSPHIGHO2_02_FULL_50_13</name>
    <dbReference type="NCBI Taxonomy" id="1798661"/>
    <lineage>
        <taxon>Bacteria</taxon>
        <taxon>Candidatus Lloydiibacteriota</taxon>
    </lineage>
</organism>
<evidence type="ECO:0000259" key="1">
    <source>
        <dbReference type="Pfam" id="PF01978"/>
    </source>
</evidence>
<dbReference type="Proteomes" id="UP000177996">
    <property type="component" value="Unassembled WGS sequence"/>
</dbReference>
<comment type="caution">
    <text evidence="2">The sequence shown here is derived from an EMBL/GenBank/DDBJ whole genome shotgun (WGS) entry which is preliminary data.</text>
</comment>
<dbReference type="AlphaFoldDB" id="A0A1G2D7T8"/>
<dbReference type="SUPFAM" id="SSF46785">
    <property type="entry name" value="Winged helix' DNA-binding domain"/>
    <property type="match status" value="1"/>
</dbReference>
<evidence type="ECO:0000313" key="2">
    <source>
        <dbReference type="EMBL" id="OGZ09657.1"/>
    </source>
</evidence>
<dbReference type="PANTHER" id="PTHR34293:SF1">
    <property type="entry name" value="HTH-TYPE TRANSCRIPTIONAL REGULATOR TRMBL2"/>
    <property type="match status" value="1"/>
</dbReference>
<dbReference type="EMBL" id="MHLL01000017">
    <property type="protein sequence ID" value="OGZ09657.1"/>
    <property type="molecule type" value="Genomic_DNA"/>
</dbReference>
<sequence length="275" mass="30492">MNQRLTAKLKKTGLSEKEAQVYALLLDGGGLYPSRIAEVTKINRSTVYKTLTALAIKGIVSEIENHKKYFYIPNKLSRLVAHAEVEQKRADAALREAQALFTELPNLVKKDKTNIFYFKGTSGILAVFEDVISSGKHELVCFSNAAAFEDKLPIRYYKEYAGKKKNVGIHTRAIVVDAKKTLQFRERVYGTVGNHASPEVRIFPPDTALFAGDLSVYGESKVSMTKLLSGDVLSIIIEDVMLHGMLKTIFEIVWKNLEIPKNPALSGKNSLAGVS</sequence>
<evidence type="ECO:0000313" key="3">
    <source>
        <dbReference type="Proteomes" id="UP000177996"/>
    </source>
</evidence>
<gene>
    <name evidence="2" type="ORF">A3D65_03070</name>
</gene>
<dbReference type="STRING" id="1798661.A3D65_03070"/>
<protein>
    <recommendedName>
        <fullName evidence="1">Transcription regulator TrmB N-terminal domain-containing protein</fullName>
    </recommendedName>
</protein>
<dbReference type="InterPro" id="IPR036388">
    <property type="entry name" value="WH-like_DNA-bd_sf"/>
</dbReference>
<name>A0A1G2D7T8_9BACT</name>